<accession>A0A9E8S9F7</accession>
<dbReference type="Pfam" id="PF21234">
    <property type="entry name" value="Phosphatase-like_N"/>
    <property type="match status" value="1"/>
</dbReference>
<dbReference type="GO" id="GO:0046685">
    <property type="term" value="P:response to arsenic-containing substance"/>
    <property type="evidence" value="ECO:0007669"/>
    <property type="project" value="UniProtKB-KW"/>
</dbReference>
<dbReference type="Pfam" id="PF01451">
    <property type="entry name" value="LMWPc"/>
    <property type="match status" value="1"/>
</dbReference>
<organism evidence="3 4">
    <name type="scientific">Microcella daejeonensis</name>
    <dbReference type="NCBI Taxonomy" id="2994971"/>
    <lineage>
        <taxon>Bacteria</taxon>
        <taxon>Bacillati</taxon>
        <taxon>Actinomycetota</taxon>
        <taxon>Actinomycetes</taxon>
        <taxon>Micrococcales</taxon>
        <taxon>Microbacteriaceae</taxon>
        <taxon>Microcella</taxon>
    </lineage>
</organism>
<gene>
    <name evidence="3" type="ORF">OVN18_02800</name>
</gene>
<dbReference type="NCBIfam" id="NF046112">
    <property type="entry name" value="MSMEG_6209_Nter"/>
    <property type="match status" value="1"/>
</dbReference>
<dbReference type="Gene3D" id="1.10.8.1060">
    <property type="entry name" value="Corynebacterium glutamicum thioredoxin-dependent arsenate reductase, N-terminal domain"/>
    <property type="match status" value="1"/>
</dbReference>
<evidence type="ECO:0000259" key="2">
    <source>
        <dbReference type="SMART" id="SM00226"/>
    </source>
</evidence>
<dbReference type="InterPro" id="IPR036196">
    <property type="entry name" value="Ptyr_pPase_sf"/>
</dbReference>
<dbReference type="AlphaFoldDB" id="A0A9E8S9F7"/>
<reference evidence="3" key="1">
    <citation type="submission" date="2022-11" db="EMBL/GenBank/DDBJ databases">
        <title>Description of Microcella daejonensis nov. sp, isolated from riverside soil.</title>
        <authorList>
            <person name="Molina K.M."/>
            <person name="Kim S.B."/>
        </authorList>
    </citation>
    <scope>NUCLEOTIDE SEQUENCE</scope>
    <source>
        <strain evidence="3">MMS21-STM12</strain>
    </source>
</reference>
<dbReference type="RefSeq" id="WP_267781774.1">
    <property type="nucleotide sequence ID" value="NZ_CP113089.1"/>
</dbReference>
<dbReference type="SMART" id="SM00226">
    <property type="entry name" value="LMWPc"/>
    <property type="match status" value="1"/>
</dbReference>
<name>A0A9E8S9F7_9MICO</name>
<evidence type="ECO:0000256" key="1">
    <source>
        <dbReference type="ARBA" id="ARBA00022849"/>
    </source>
</evidence>
<dbReference type="Proteomes" id="UP001164706">
    <property type="component" value="Chromosome"/>
</dbReference>
<keyword evidence="1" id="KW-0059">Arsenical resistance</keyword>
<keyword evidence="4" id="KW-1185">Reference proteome</keyword>
<proteinExistence type="predicted"/>
<sequence>MSAAPLEVPDVARRIAGRLARRYRGVVGPETVQAVVDDSYRLLARGARITRFLPSLTAHFAADRLAAIVRAEAAEHDGVPSVLFVCVENSGRSQLAAAVLRALAGDEVVVMSAGSDPAGRIIPAVAEVLDEIGVPVVDEYPKPLTDDLVRGADYVITMGCGDACPVLPGRHYEDWEVADPAASGREGLRAIRDEIVERVEALVAGIREPAVGARG</sequence>
<dbReference type="PANTHER" id="PTHR43428:SF1">
    <property type="entry name" value="ARSENATE REDUCTASE"/>
    <property type="match status" value="1"/>
</dbReference>
<evidence type="ECO:0000313" key="3">
    <source>
        <dbReference type="EMBL" id="WAB81964.1"/>
    </source>
</evidence>
<dbReference type="EMBL" id="CP113089">
    <property type="protein sequence ID" value="WAB81964.1"/>
    <property type="molecule type" value="Genomic_DNA"/>
</dbReference>
<dbReference type="KEGG" id="mdb:OVN18_02800"/>
<evidence type="ECO:0000313" key="4">
    <source>
        <dbReference type="Proteomes" id="UP001164706"/>
    </source>
</evidence>
<dbReference type="PANTHER" id="PTHR43428">
    <property type="entry name" value="ARSENATE REDUCTASE"/>
    <property type="match status" value="1"/>
</dbReference>
<feature type="domain" description="Phosphotyrosine protein phosphatase I" evidence="2">
    <location>
        <begin position="80"/>
        <end position="205"/>
    </location>
</feature>
<dbReference type="SUPFAM" id="SSF52788">
    <property type="entry name" value="Phosphotyrosine protein phosphatases I"/>
    <property type="match status" value="1"/>
</dbReference>
<protein>
    <submittedName>
        <fullName evidence="3">Arsenate reductase ArsC</fullName>
    </submittedName>
</protein>
<dbReference type="InterPro" id="IPR023485">
    <property type="entry name" value="Ptyr_pPase"/>
</dbReference>
<dbReference type="InterPro" id="IPR048716">
    <property type="entry name" value="Phosphatase-like_N"/>
</dbReference>
<dbReference type="Gene3D" id="3.40.50.2300">
    <property type="match status" value="1"/>
</dbReference>